<protein>
    <submittedName>
        <fullName evidence="1">Uncharacterized protein</fullName>
    </submittedName>
</protein>
<evidence type="ECO:0000313" key="1">
    <source>
        <dbReference type="EMBL" id="AVQ31782.1"/>
    </source>
</evidence>
<dbReference type="EMBL" id="CP028103">
    <property type="protein sequence ID" value="AVQ31782.1"/>
    <property type="molecule type" value="Genomic_DNA"/>
</dbReference>
<accession>A0ABM6U608</accession>
<proteinExistence type="predicted"/>
<dbReference type="RefSeq" id="WP_005948134.1">
    <property type="nucleotide sequence ID" value="NZ_CP028103.1"/>
</dbReference>
<sequence>MDIILKKKIQKIVDSRHLYRVMSNSKWCDLLLAMETEMPFEPPFILKRLDEEILPEENIIEEELTYLGDWSFENICNGNFFVIDWIKIYPFYYIHQNHLENPKKIDATEELEEILNIHRIPYKIKNGIFIIRGYNR</sequence>
<dbReference type="Proteomes" id="UP000241238">
    <property type="component" value="Chromosome"/>
</dbReference>
<dbReference type="GeneID" id="77468592"/>
<gene>
    <name evidence="1" type="ORF">C4N18_11365</name>
</gene>
<dbReference type="Pfam" id="PF20383">
    <property type="entry name" value="DUF6678"/>
    <property type="match status" value="1"/>
</dbReference>
<keyword evidence="2" id="KW-1185">Reference proteome</keyword>
<reference evidence="2" key="1">
    <citation type="journal article" date="2018" name="MSphere">
        <title>Fusobacterium Genomics Using MinION and Illumina Sequencing Enables Genome Completion and Correction.</title>
        <authorList>
            <person name="Todd S.M."/>
            <person name="Settlage R.E."/>
            <person name="Lahmers K.K."/>
            <person name="Slade D.J."/>
        </authorList>
    </citation>
    <scope>NUCLEOTIDE SEQUENCE [LARGE SCALE GENOMIC DNA]</scope>
    <source>
        <strain evidence="2">ATCC 27725</strain>
    </source>
</reference>
<organism evidence="1 2">
    <name type="scientific">Fusobacterium varium ATCC 27725</name>
    <dbReference type="NCBI Taxonomy" id="469618"/>
    <lineage>
        <taxon>Bacteria</taxon>
        <taxon>Fusobacteriati</taxon>
        <taxon>Fusobacteriota</taxon>
        <taxon>Fusobacteriia</taxon>
        <taxon>Fusobacteriales</taxon>
        <taxon>Fusobacteriaceae</taxon>
        <taxon>Fusobacterium</taxon>
    </lineage>
</organism>
<evidence type="ECO:0000313" key="2">
    <source>
        <dbReference type="Proteomes" id="UP000241238"/>
    </source>
</evidence>
<name>A0ABM6U608_FUSVA</name>
<dbReference type="InterPro" id="IPR046500">
    <property type="entry name" value="DUF6678"/>
</dbReference>